<dbReference type="OrthoDB" id="5894975at2"/>
<name>A0A4Y3INV4_9VIBR</name>
<keyword evidence="3" id="KW-1185">Reference proteome</keyword>
<evidence type="ECO:0000313" key="2">
    <source>
        <dbReference type="EMBL" id="GEA61076.1"/>
    </source>
</evidence>
<organism evidence="2 3">
    <name type="scientific">Vibrio comitans NBRC 102076</name>
    <dbReference type="NCBI Taxonomy" id="1219078"/>
    <lineage>
        <taxon>Bacteria</taxon>
        <taxon>Pseudomonadati</taxon>
        <taxon>Pseudomonadota</taxon>
        <taxon>Gammaproteobacteria</taxon>
        <taxon>Vibrionales</taxon>
        <taxon>Vibrionaceae</taxon>
        <taxon>Vibrio</taxon>
    </lineage>
</organism>
<proteinExistence type="predicted"/>
<keyword evidence="1" id="KW-0472">Membrane</keyword>
<feature type="transmembrane region" description="Helical" evidence="1">
    <location>
        <begin position="45"/>
        <end position="65"/>
    </location>
</feature>
<keyword evidence="1" id="KW-1133">Transmembrane helix</keyword>
<feature type="transmembrane region" description="Helical" evidence="1">
    <location>
        <begin position="12"/>
        <end position="33"/>
    </location>
</feature>
<evidence type="ECO:0000313" key="3">
    <source>
        <dbReference type="Proteomes" id="UP000318242"/>
    </source>
</evidence>
<sequence length="67" mass="7427">MQDYLLFGHVYIPGFMVNVILGLVLLFVIKYLTGNFLVSLKVINPSLCQLCLVVFITGQLLLLQLGG</sequence>
<comment type="caution">
    <text evidence="2">The sequence shown here is derived from an EMBL/GenBank/DDBJ whole genome shotgun (WGS) entry which is preliminary data.</text>
</comment>
<gene>
    <name evidence="2" type="ORF">VCO01S_22690</name>
</gene>
<dbReference type="EMBL" id="BJLH01000009">
    <property type="protein sequence ID" value="GEA61076.1"/>
    <property type="molecule type" value="Genomic_DNA"/>
</dbReference>
<reference evidence="2 3" key="1">
    <citation type="submission" date="2019-06" db="EMBL/GenBank/DDBJ databases">
        <title>Whole genome shotgun sequence of Vibrio comitans NBRC 102076.</title>
        <authorList>
            <person name="Hosoyama A."/>
            <person name="Uohara A."/>
            <person name="Ohji S."/>
            <person name="Ichikawa N."/>
        </authorList>
    </citation>
    <scope>NUCLEOTIDE SEQUENCE [LARGE SCALE GENOMIC DNA]</scope>
    <source>
        <strain evidence="2 3">NBRC 102076</strain>
    </source>
</reference>
<dbReference type="Proteomes" id="UP000318242">
    <property type="component" value="Unassembled WGS sequence"/>
</dbReference>
<evidence type="ECO:0008006" key="4">
    <source>
        <dbReference type="Google" id="ProtNLM"/>
    </source>
</evidence>
<evidence type="ECO:0000256" key="1">
    <source>
        <dbReference type="SAM" id="Phobius"/>
    </source>
</evidence>
<accession>A0A4Y3INV4</accession>
<keyword evidence="1" id="KW-0812">Transmembrane</keyword>
<protein>
    <recommendedName>
        <fullName evidence="4">DUF1656 domain-containing protein</fullName>
    </recommendedName>
</protein>
<dbReference type="AlphaFoldDB" id="A0A4Y3INV4"/>